<dbReference type="Proteomes" id="UP000437824">
    <property type="component" value="Unassembled WGS sequence"/>
</dbReference>
<accession>A0A844GDR6</accession>
<dbReference type="AlphaFoldDB" id="A0A844GDR6"/>
<dbReference type="Gene3D" id="3.40.630.30">
    <property type="match status" value="1"/>
</dbReference>
<evidence type="ECO:0000313" key="2">
    <source>
        <dbReference type="EMBL" id="MTD60166.1"/>
    </source>
</evidence>
<comment type="caution">
    <text evidence="2">The sequence shown here is derived from an EMBL/GenBank/DDBJ whole genome shotgun (WGS) entry which is preliminary data.</text>
</comment>
<dbReference type="SUPFAM" id="SSF55729">
    <property type="entry name" value="Acyl-CoA N-acyltransferases (Nat)"/>
    <property type="match status" value="1"/>
</dbReference>
<dbReference type="EMBL" id="WMBC01000001">
    <property type="protein sequence ID" value="MTD60166.1"/>
    <property type="molecule type" value="Genomic_DNA"/>
</dbReference>
<dbReference type="InterPro" id="IPR016181">
    <property type="entry name" value="Acyl_CoA_acyltransferase"/>
</dbReference>
<dbReference type="PROSITE" id="PS51186">
    <property type="entry name" value="GNAT"/>
    <property type="match status" value="1"/>
</dbReference>
<reference evidence="2 3" key="1">
    <citation type="submission" date="2019-11" db="EMBL/GenBank/DDBJ databases">
        <title>Draft genome sequence of Blautia luti DSM 14534T, isolated from human stool.</title>
        <authorList>
            <person name="Ortiz R."/>
            <person name="Melis-Arcos F."/>
            <person name="Covarrubias P."/>
            <person name="Cardenas J.P."/>
            <person name="Perez-Donoso J."/>
            <person name="Almonacid D."/>
        </authorList>
    </citation>
    <scope>NUCLEOTIDE SEQUENCE [LARGE SCALE GENOMIC DNA]</scope>
    <source>
        <strain evidence="2 3">DSM 14534</strain>
    </source>
</reference>
<keyword evidence="2" id="KW-0808">Transferase</keyword>
<sequence>MHQVKSKVGNARDIFLIRQATQEDVPGIMDIMAEAAADQEHPDWFVSDDEAYVREHISEHGYTIVARTVDGQTAGFFIVKYPEGEDNLGHYLDMEEEALGQVVVMDSTVVCSDYRGAGLQGRMLQAAEARIDKEKFHYLMCTIHPDNQFSRQNMESQGYEVKKITKCYGGLDRCILVKCI</sequence>
<evidence type="ECO:0000313" key="3">
    <source>
        <dbReference type="Proteomes" id="UP000437824"/>
    </source>
</evidence>
<dbReference type="InterPro" id="IPR000182">
    <property type="entry name" value="GNAT_dom"/>
</dbReference>
<feature type="domain" description="N-acetyltransferase" evidence="1">
    <location>
        <begin position="15"/>
        <end position="180"/>
    </location>
</feature>
<organism evidence="2 3">
    <name type="scientific">Blautia luti DSM 14534 = JCM 17040</name>
    <dbReference type="NCBI Taxonomy" id="649762"/>
    <lineage>
        <taxon>Bacteria</taxon>
        <taxon>Bacillati</taxon>
        <taxon>Bacillota</taxon>
        <taxon>Clostridia</taxon>
        <taxon>Lachnospirales</taxon>
        <taxon>Lachnospiraceae</taxon>
        <taxon>Blautia</taxon>
    </lineage>
</organism>
<name>A0A844GDR6_9FIRM</name>
<dbReference type="Pfam" id="PF00583">
    <property type="entry name" value="Acetyltransf_1"/>
    <property type="match status" value="1"/>
</dbReference>
<evidence type="ECO:0000259" key="1">
    <source>
        <dbReference type="PROSITE" id="PS51186"/>
    </source>
</evidence>
<proteinExistence type="predicted"/>
<protein>
    <submittedName>
        <fullName evidence="2">GNAT family N-acetyltransferase</fullName>
    </submittedName>
</protein>
<dbReference type="GO" id="GO:0016747">
    <property type="term" value="F:acyltransferase activity, transferring groups other than amino-acyl groups"/>
    <property type="evidence" value="ECO:0007669"/>
    <property type="project" value="InterPro"/>
</dbReference>
<gene>
    <name evidence="2" type="ORF">GKZ57_02530</name>
</gene>